<name>A0A7W8TVA3_9MICC</name>
<organism evidence="1 2">
    <name type="scientific">Neomicrococcus aestuarii</name>
    <dbReference type="NCBI Taxonomy" id="556325"/>
    <lineage>
        <taxon>Bacteria</taxon>
        <taxon>Bacillati</taxon>
        <taxon>Actinomycetota</taxon>
        <taxon>Actinomycetes</taxon>
        <taxon>Micrococcales</taxon>
        <taxon>Micrococcaceae</taxon>
        <taxon>Neomicrococcus</taxon>
    </lineage>
</organism>
<dbReference type="Proteomes" id="UP000580797">
    <property type="component" value="Unassembled WGS sequence"/>
</dbReference>
<evidence type="ECO:0000313" key="1">
    <source>
        <dbReference type="EMBL" id="MBB5513443.1"/>
    </source>
</evidence>
<accession>A0A7W8TVA3</accession>
<dbReference type="AlphaFoldDB" id="A0A7W8TVA3"/>
<sequence length="61" mass="6926">MSNKVEATFHSPFDCDHYCCEGAHGCYKDYKCACHRPPVNAMPVFIEPPSFEWADDGHDCD</sequence>
<evidence type="ECO:0000313" key="2">
    <source>
        <dbReference type="Proteomes" id="UP000580797"/>
    </source>
</evidence>
<dbReference type="EMBL" id="JACHDR010000001">
    <property type="protein sequence ID" value="MBB5513443.1"/>
    <property type="molecule type" value="Genomic_DNA"/>
</dbReference>
<protein>
    <submittedName>
        <fullName evidence="1">Uncharacterized protein</fullName>
    </submittedName>
</protein>
<comment type="caution">
    <text evidence="1">The sequence shown here is derived from an EMBL/GenBank/DDBJ whole genome shotgun (WGS) entry which is preliminary data.</text>
</comment>
<proteinExistence type="predicted"/>
<gene>
    <name evidence="1" type="ORF">HD598_002130</name>
</gene>
<reference evidence="1 2" key="1">
    <citation type="submission" date="2020-08" db="EMBL/GenBank/DDBJ databases">
        <title>Sequencing the genomes of 1000 actinobacteria strains.</title>
        <authorList>
            <person name="Klenk H.-P."/>
        </authorList>
    </citation>
    <scope>NUCLEOTIDE SEQUENCE [LARGE SCALE GENOMIC DNA]</scope>
    <source>
        <strain evidence="1 2">DSM 105783</strain>
    </source>
</reference>